<dbReference type="KEGG" id="gom:D7316_02764"/>
<feature type="transmembrane region" description="Helical" evidence="8">
    <location>
        <begin position="307"/>
        <end position="333"/>
    </location>
</feature>
<comment type="subcellular location">
    <subcellularLocation>
        <location evidence="1">Cell membrane</location>
        <topology evidence="1">Multi-pass membrane protein</topology>
    </subcellularLocation>
</comment>
<evidence type="ECO:0000256" key="5">
    <source>
        <dbReference type="ARBA" id="ARBA00022989"/>
    </source>
</evidence>
<evidence type="ECO:0000256" key="1">
    <source>
        <dbReference type="ARBA" id="ARBA00004651"/>
    </source>
</evidence>
<evidence type="ECO:0000259" key="10">
    <source>
        <dbReference type="Pfam" id="PF12704"/>
    </source>
</evidence>
<evidence type="ECO:0000256" key="7">
    <source>
        <dbReference type="ARBA" id="ARBA00038076"/>
    </source>
</evidence>
<keyword evidence="5 8" id="KW-1133">Transmembrane helix</keyword>
<keyword evidence="4 8" id="KW-0812">Transmembrane</keyword>
<comment type="similarity">
    <text evidence="7">Belongs to the ABC-4 integral membrane protein family.</text>
</comment>
<keyword evidence="6 8" id="KW-0472">Membrane</keyword>
<feature type="transmembrane region" description="Helical" evidence="8">
    <location>
        <begin position="279"/>
        <end position="301"/>
    </location>
</feature>
<dbReference type="Proteomes" id="UP000271469">
    <property type="component" value="Chromosome"/>
</dbReference>
<accession>A0A3G8JME1</accession>
<evidence type="ECO:0000259" key="9">
    <source>
        <dbReference type="Pfam" id="PF02687"/>
    </source>
</evidence>
<keyword evidence="12" id="KW-1185">Reference proteome</keyword>
<organism evidence="11 12">
    <name type="scientific">Gordonia insulae</name>
    <dbReference type="NCBI Taxonomy" id="2420509"/>
    <lineage>
        <taxon>Bacteria</taxon>
        <taxon>Bacillati</taxon>
        <taxon>Actinomycetota</taxon>
        <taxon>Actinomycetes</taxon>
        <taxon>Mycobacteriales</taxon>
        <taxon>Gordoniaceae</taxon>
        <taxon>Gordonia</taxon>
    </lineage>
</organism>
<dbReference type="InterPro" id="IPR003838">
    <property type="entry name" value="ABC3_permease_C"/>
</dbReference>
<evidence type="ECO:0000256" key="6">
    <source>
        <dbReference type="ARBA" id="ARBA00023136"/>
    </source>
</evidence>
<dbReference type="PANTHER" id="PTHR43738:SF1">
    <property type="entry name" value="HEMIN TRANSPORT SYSTEM PERMEASE PROTEIN HRTB-RELATED"/>
    <property type="match status" value="1"/>
</dbReference>
<feature type="domain" description="MacB-like periplasmic core" evidence="10">
    <location>
        <begin position="23"/>
        <end position="206"/>
    </location>
</feature>
<evidence type="ECO:0000313" key="11">
    <source>
        <dbReference type="EMBL" id="AZG46163.1"/>
    </source>
</evidence>
<feature type="domain" description="ABC3 transporter permease C-terminal" evidence="9">
    <location>
        <begin position="233"/>
        <end position="337"/>
    </location>
</feature>
<evidence type="ECO:0000256" key="8">
    <source>
        <dbReference type="SAM" id="Phobius"/>
    </source>
</evidence>
<evidence type="ECO:0000256" key="3">
    <source>
        <dbReference type="ARBA" id="ARBA00022475"/>
    </source>
</evidence>
<dbReference type="InterPro" id="IPR025857">
    <property type="entry name" value="MacB_PCD"/>
</dbReference>
<dbReference type="EMBL" id="CP033972">
    <property type="protein sequence ID" value="AZG46163.1"/>
    <property type="molecule type" value="Genomic_DNA"/>
</dbReference>
<dbReference type="GO" id="GO:0005886">
    <property type="term" value="C:plasma membrane"/>
    <property type="evidence" value="ECO:0007669"/>
    <property type="project" value="UniProtKB-SubCell"/>
</dbReference>
<keyword evidence="2" id="KW-0813">Transport</keyword>
<reference evidence="11 12" key="1">
    <citation type="submission" date="2018-11" db="EMBL/GenBank/DDBJ databases">
        <title>Gordonia insulae sp. nov., isolated from an island soil.</title>
        <authorList>
            <person name="Kim Y.S."/>
            <person name="Kim S.B."/>
        </authorList>
    </citation>
    <scope>NUCLEOTIDE SEQUENCE [LARGE SCALE GENOMIC DNA]</scope>
    <source>
        <strain evidence="11 12">MMS17-SY073</strain>
    </source>
</reference>
<evidence type="ECO:0000256" key="4">
    <source>
        <dbReference type="ARBA" id="ARBA00022692"/>
    </source>
</evidence>
<name>A0A3G8JME1_9ACTN</name>
<dbReference type="InterPro" id="IPR051125">
    <property type="entry name" value="ABC-4/HrtB_transporter"/>
</dbReference>
<dbReference type="PANTHER" id="PTHR43738">
    <property type="entry name" value="ABC TRANSPORTER, MEMBRANE PROTEIN"/>
    <property type="match status" value="1"/>
</dbReference>
<keyword evidence="3" id="KW-1003">Cell membrane</keyword>
<proteinExistence type="inferred from homology"/>
<dbReference type="AlphaFoldDB" id="A0A3G8JME1"/>
<gene>
    <name evidence="11" type="ORF">D7316_02764</name>
</gene>
<dbReference type="Pfam" id="PF02687">
    <property type="entry name" value="FtsX"/>
    <property type="match status" value="1"/>
</dbReference>
<sequence>MVFIGIRDIRFAKGRFVLICAVIAMMTFLVVALSALTNGLQNQSISAVSRLPGQTLVLRDTAGAEGPSLSQSELDESTVRRIVDENDGDATELGVTTTRVAHGVISSTVAVFGAGVAVMPEPDVGGYPQSGGILLTREQADDLGVGIGDPVTVGPSHLRVDGIGAAGDYAHTPVAYTTMDTWRALSHGQYASAVVLAAGSTDAPETTSVPMSKAVDTVPGYRSEHGSLLAIQAMLLAISALVIGTFFAVWTVQRLRDLAVVRALGANRWYLLRDGFGQAALVLLAGETVGALLGIGLSAAVSAAVPVALTAGGIALPLLAMTLLGSAGALLAVRRVTVVDPVVAMSR</sequence>
<evidence type="ECO:0000313" key="12">
    <source>
        <dbReference type="Proteomes" id="UP000271469"/>
    </source>
</evidence>
<dbReference type="Pfam" id="PF12704">
    <property type="entry name" value="MacB_PCD"/>
    <property type="match status" value="1"/>
</dbReference>
<protein>
    <submittedName>
        <fullName evidence="11">Putative ABC transporter permease</fullName>
    </submittedName>
</protein>
<feature type="transmembrane region" description="Helical" evidence="8">
    <location>
        <begin position="16"/>
        <end position="36"/>
    </location>
</feature>
<feature type="transmembrane region" description="Helical" evidence="8">
    <location>
        <begin position="229"/>
        <end position="252"/>
    </location>
</feature>
<evidence type="ECO:0000256" key="2">
    <source>
        <dbReference type="ARBA" id="ARBA00022448"/>
    </source>
</evidence>